<dbReference type="EMBL" id="JABBCQ020000014">
    <property type="protein sequence ID" value="MBI1625918.1"/>
    <property type="molecule type" value="Genomic_DNA"/>
</dbReference>
<dbReference type="Gene3D" id="3.40.470.10">
    <property type="entry name" value="Uracil-DNA glycosylase-like domain"/>
    <property type="match status" value="1"/>
</dbReference>
<accession>A0A843BFH5</accession>
<proteinExistence type="predicted"/>
<sequence length="251" mass="28640">MSYDIEIQNLYARWEMRLAEQEPGKILSKDGIIDLSTWGQSGEGGFPKLKILFVLREANVKKPNGSWENPPRTLRGAAEDRKHKIWNGSLTFHTVGRWAYGLSHTDSISMCPYELAQKHRKSALALCAHMNLKKTGGKSKSKPKEIEAATERYKEFLIEQIKIINPDVIVCGGTFGLVKKYLFPSMEKESTRIHKAAGKVFINAHHPSSYRKKTKVMYADVVENYYHYKNKGEPKKLVFHAETIKELEAES</sequence>
<dbReference type="Proteomes" id="UP000530032">
    <property type="component" value="Unassembled WGS sequence"/>
</dbReference>
<dbReference type="InterPro" id="IPR036895">
    <property type="entry name" value="Uracil-DNA_glycosylase-like_sf"/>
</dbReference>
<gene>
    <name evidence="1" type="ORF">HF327_015580</name>
</gene>
<protein>
    <recommendedName>
        <fullName evidence="3">Uracil-DNA glycosylase-like domain-containing protein</fullName>
    </recommendedName>
</protein>
<reference evidence="1" key="1">
    <citation type="submission" date="2020-12" db="EMBL/GenBank/DDBJ databases">
        <title>Comamonas sp. nov., isolated from stream water.</title>
        <authorList>
            <person name="Park K.-H."/>
        </authorList>
    </citation>
    <scope>NUCLEOTIDE SEQUENCE</scope>
    <source>
        <strain evidence="1">EJ-4</strain>
    </source>
</reference>
<name>A0A843BFH5_9BURK</name>
<dbReference type="AlphaFoldDB" id="A0A843BFH5"/>
<evidence type="ECO:0008006" key="3">
    <source>
        <dbReference type="Google" id="ProtNLM"/>
    </source>
</evidence>
<organism evidence="1 2">
    <name type="scientific">Comamonas suwonensis</name>
    <dbReference type="NCBI Taxonomy" id="2606214"/>
    <lineage>
        <taxon>Bacteria</taxon>
        <taxon>Pseudomonadati</taxon>
        <taxon>Pseudomonadota</taxon>
        <taxon>Betaproteobacteria</taxon>
        <taxon>Burkholderiales</taxon>
        <taxon>Comamonadaceae</taxon>
        <taxon>Comamonas</taxon>
    </lineage>
</organism>
<dbReference type="RefSeq" id="WP_198461103.1">
    <property type="nucleotide sequence ID" value="NZ_JABBCQ020000014.1"/>
</dbReference>
<evidence type="ECO:0000313" key="2">
    <source>
        <dbReference type="Proteomes" id="UP000530032"/>
    </source>
</evidence>
<evidence type="ECO:0000313" key="1">
    <source>
        <dbReference type="EMBL" id="MBI1625918.1"/>
    </source>
</evidence>
<comment type="caution">
    <text evidence="1">The sequence shown here is derived from an EMBL/GenBank/DDBJ whole genome shotgun (WGS) entry which is preliminary data.</text>
</comment>
<keyword evidence="2" id="KW-1185">Reference proteome</keyword>